<evidence type="ECO:0000313" key="5">
    <source>
        <dbReference type="EMBL" id="MBP2041219.1"/>
    </source>
</evidence>
<keyword evidence="3" id="KW-0472">Membrane</keyword>
<dbReference type="InterPro" id="IPR036457">
    <property type="entry name" value="PPM-type-like_dom_sf"/>
</dbReference>
<dbReference type="Pfam" id="PF07228">
    <property type="entry name" value="SpoIIE"/>
    <property type="match status" value="1"/>
</dbReference>
<evidence type="ECO:0000256" key="1">
    <source>
        <dbReference type="ARBA" id="ARBA00022801"/>
    </source>
</evidence>
<dbReference type="InterPro" id="IPR001932">
    <property type="entry name" value="PPM-type_phosphatase-like_dom"/>
</dbReference>
<gene>
    <name evidence="5" type="ORF">J2Z77_007076</name>
</gene>
<evidence type="ECO:0000259" key="4">
    <source>
        <dbReference type="SMART" id="SM00331"/>
    </source>
</evidence>
<comment type="caution">
    <text evidence="5">The sequence shown here is derived from an EMBL/GenBank/DDBJ whole genome shotgun (WGS) entry which is preliminary data.</text>
</comment>
<dbReference type="PANTHER" id="PTHR43156">
    <property type="entry name" value="STAGE II SPORULATION PROTEIN E-RELATED"/>
    <property type="match status" value="1"/>
</dbReference>
<feature type="transmembrane region" description="Helical" evidence="3">
    <location>
        <begin position="94"/>
        <end position="111"/>
    </location>
</feature>
<dbReference type="EMBL" id="JAGGLQ010000022">
    <property type="protein sequence ID" value="MBP2041219.1"/>
    <property type="molecule type" value="Genomic_DNA"/>
</dbReference>
<name>A0ABS4LGH2_STRAV</name>
<protein>
    <recommendedName>
        <fullName evidence="4">PPM-type phosphatase domain-containing protein</fullName>
    </recommendedName>
</protein>
<evidence type="ECO:0000256" key="2">
    <source>
        <dbReference type="SAM" id="MobiDB-lite"/>
    </source>
</evidence>
<keyword evidence="1" id="KW-0378">Hydrolase</keyword>
<accession>A0ABS4LGH2</accession>
<keyword evidence="6" id="KW-1185">Reference proteome</keyword>
<dbReference type="Proteomes" id="UP001519310">
    <property type="component" value="Unassembled WGS sequence"/>
</dbReference>
<proteinExistence type="predicted"/>
<keyword evidence="3" id="KW-0812">Transmembrane</keyword>
<dbReference type="PANTHER" id="PTHR43156:SF2">
    <property type="entry name" value="STAGE II SPORULATION PROTEIN E"/>
    <property type="match status" value="1"/>
</dbReference>
<dbReference type="RefSeq" id="WP_189969059.1">
    <property type="nucleotide sequence ID" value="NZ_BMVL01000005.1"/>
</dbReference>
<sequence length="403" mass="42630">MRAPLRSPPGPRAEGHHQVLFVFAACVPFAIALLVLLVEFTPLHVLYTGPLLVATPALAAVTMGPTGTLAAAGTAVGVSVATATYNQAWGTQQVYTNFLALFLVSVASFLTSRTARTRRENELNQVRRIATAAQEVLLRPVPDRLGPVRAASTYLAAETGAQIGGDLYDVVQTQYGVRMIVGDVRGKGLPAVRAAAIVLRAFREAVHYEEDLVEVIDRCVAALRRDAVAAGATGGDDALLLEGFVTALVAQIPDGPHVEVINRGHPPPLLLHDGTVRSLMPTAPLPPLGLEEFISGPPAQPDRYPFVPGDRLLLYTDGVIEARDGKGTFFDLAEAMAAMRDHSRAAFLEGLHQALLRHTRSRLADDVAVVLVDRCEDADGDGDRDGDGDGDGDGDHGAATGPA</sequence>
<reference evidence="5 6" key="1">
    <citation type="submission" date="2021-03" db="EMBL/GenBank/DDBJ databases">
        <title>Genomic Encyclopedia of Type Strains, Phase IV (KMG-IV): sequencing the most valuable type-strain genomes for metagenomic binning, comparative biology and taxonomic classification.</title>
        <authorList>
            <person name="Goeker M."/>
        </authorList>
    </citation>
    <scope>NUCLEOTIDE SEQUENCE [LARGE SCALE GENOMIC DNA]</scope>
    <source>
        <strain evidence="5 6">DSM 40526</strain>
    </source>
</reference>
<feature type="region of interest" description="Disordered" evidence="2">
    <location>
        <begin position="377"/>
        <end position="403"/>
    </location>
</feature>
<dbReference type="PROSITE" id="PS51257">
    <property type="entry name" value="PROKAR_LIPOPROTEIN"/>
    <property type="match status" value="1"/>
</dbReference>
<dbReference type="Gene3D" id="3.60.40.10">
    <property type="entry name" value="PPM-type phosphatase domain"/>
    <property type="match status" value="1"/>
</dbReference>
<evidence type="ECO:0000313" key="6">
    <source>
        <dbReference type="Proteomes" id="UP001519310"/>
    </source>
</evidence>
<dbReference type="SUPFAM" id="SSF81606">
    <property type="entry name" value="PP2C-like"/>
    <property type="match status" value="1"/>
</dbReference>
<feature type="compositionally biased region" description="Basic and acidic residues" evidence="2">
    <location>
        <begin position="377"/>
        <end position="387"/>
    </location>
</feature>
<feature type="domain" description="PPM-type phosphatase" evidence="4">
    <location>
        <begin position="148"/>
        <end position="374"/>
    </location>
</feature>
<dbReference type="InterPro" id="IPR052016">
    <property type="entry name" value="Bact_Sigma-Reg"/>
</dbReference>
<keyword evidence="3" id="KW-1133">Transmembrane helix</keyword>
<organism evidence="5 6">
    <name type="scientific">Streptomyces avidinii</name>
    <dbReference type="NCBI Taxonomy" id="1895"/>
    <lineage>
        <taxon>Bacteria</taxon>
        <taxon>Bacillati</taxon>
        <taxon>Actinomycetota</taxon>
        <taxon>Actinomycetes</taxon>
        <taxon>Kitasatosporales</taxon>
        <taxon>Streptomycetaceae</taxon>
        <taxon>Streptomyces</taxon>
    </lineage>
</organism>
<dbReference type="SMART" id="SM00331">
    <property type="entry name" value="PP2C_SIG"/>
    <property type="match status" value="1"/>
</dbReference>
<evidence type="ECO:0000256" key="3">
    <source>
        <dbReference type="SAM" id="Phobius"/>
    </source>
</evidence>
<feature type="transmembrane region" description="Helical" evidence="3">
    <location>
        <begin position="20"/>
        <end position="38"/>
    </location>
</feature>
<feature type="transmembrane region" description="Helical" evidence="3">
    <location>
        <begin position="44"/>
        <end position="62"/>
    </location>
</feature>